<sequence>MTTVPPGAMNLPRRVVDIVRDLVPRFRNSLSPVEQRVAIYLRGNENLFEGLKALIELRIQGRANVPEPSDPIQCKSMLARDREIQSFLTRLEFIYKSPIKQPAPDDGEPPE</sequence>
<protein>
    <submittedName>
        <fullName evidence="1">Uncharacterized protein</fullName>
    </submittedName>
</protein>
<name>A0A0F9PRL8_9ZZZZ</name>
<proteinExistence type="predicted"/>
<gene>
    <name evidence="1" type="ORF">LCGC14_0866070</name>
</gene>
<evidence type="ECO:0000313" key="1">
    <source>
        <dbReference type="EMBL" id="KKN27292.1"/>
    </source>
</evidence>
<reference evidence="1" key="1">
    <citation type="journal article" date="2015" name="Nature">
        <title>Complex archaea that bridge the gap between prokaryotes and eukaryotes.</title>
        <authorList>
            <person name="Spang A."/>
            <person name="Saw J.H."/>
            <person name="Jorgensen S.L."/>
            <person name="Zaremba-Niedzwiedzka K."/>
            <person name="Martijn J."/>
            <person name="Lind A.E."/>
            <person name="van Eijk R."/>
            <person name="Schleper C."/>
            <person name="Guy L."/>
            <person name="Ettema T.J."/>
        </authorList>
    </citation>
    <scope>NUCLEOTIDE SEQUENCE</scope>
</reference>
<organism evidence="1">
    <name type="scientific">marine sediment metagenome</name>
    <dbReference type="NCBI Taxonomy" id="412755"/>
    <lineage>
        <taxon>unclassified sequences</taxon>
        <taxon>metagenomes</taxon>
        <taxon>ecological metagenomes</taxon>
    </lineage>
</organism>
<comment type="caution">
    <text evidence="1">The sequence shown here is derived from an EMBL/GenBank/DDBJ whole genome shotgun (WGS) entry which is preliminary data.</text>
</comment>
<accession>A0A0F9PRL8</accession>
<dbReference type="AlphaFoldDB" id="A0A0F9PRL8"/>
<dbReference type="EMBL" id="LAZR01002650">
    <property type="protein sequence ID" value="KKN27292.1"/>
    <property type="molecule type" value="Genomic_DNA"/>
</dbReference>